<evidence type="ECO:0000313" key="1">
    <source>
        <dbReference type="EMBL" id="CAG8852261.1"/>
    </source>
</evidence>
<reference evidence="1" key="1">
    <citation type="submission" date="2021-06" db="EMBL/GenBank/DDBJ databases">
        <authorList>
            <person name="Kallberg Y."/>
            <person name="Tangrot J."/>
            <person name="Rosling A."/>
        </authorList>
    </citation>
    <scope>NUCLEOTIDE SEQUENCE</scope>
    <source>
        <strain evidence="1">MA461A</strain>
    </source>
</reference>
<keyword evidence="2" id="KW-1185">Reference proteome</keyword>
<name>A0ACA9SYD1_9GLOM</name>
<gene>
    <name evidence="1" type="ORF">RPERSI_LOCUS36983</name>
</gene>
<feature type="non-terminal residue" evidence="1">
    <location>
        <position position="76"/>
    </location>
</feature>
<accession>A0ACA9SYD1</accession>
<feature type="non-terminal residue" evidence="1">
    <location>
        <position position="1"/>
    </location>
</feature>
<proteinExistence type="predicted"/>
<organism evidence="1 2">
    <name type="scientific">Racocetra persica</name>
    <dbReference type="NCBI Taxonomy" id="160502"/>
    <lineage>
        <taxon>Eukaryota</taxon>
        <taxon>Fungi</taxon>
        <taxon>Fungi incertae sedis</taxon>
        <taxon>Mucoromycota</taxon>
        <taxon>Glomeromycotina</taxon>
        <taxon>Glomeromycetes</taxon>
        <taxon>Diversisporales</taxon>
        <taxon>Gigasporaceae</taxon>
        <taxon>Racocetra</taxon>
    </lineage>
</organism>
<sequence>KPFEVYESKDGWPRGIVVFNGHGADSGPKETSPETSVPGTESEGSPHEQSPTFSGKLHEPSPNIHGTSQTIMRSMF</sequence>
<comment type="caution">
    <text evidence="1">The sequence shown here is derived from an EMBL/GenBank/DDBJ whole genome shotgun (WGS) entry which is preliminary data.</text>
</comment>
<evidence type="ECO:0000313" key="2">
    <source>
        <dbReference type="Proteomes" id="UP000789920"/>
    </source>
</evidence>
<dbReference type="EMBL" id="CAJVQC010180932">
    <property type="protein sequence ID" value="CAG8852261.1"/>
    <property type="molecule type" value="Genomic_DNA"/>
</dbReference>
<dbReference type="Proteomes" id="UP000789920">
    <property type="component" value="Unassembled WGS sequence"/>
</dbReference>
<protein>
    <submittedName>
        <fullName evidence="1">22734_t:CDS:1</fullName>
    </submittedName>
</protein>